<dbReference type="Gene3D" id="3.40.50.1820">
    <property type="entry name" value="alpha/beta hydrolase"/>
    <property type="match status" value="1"/>
</dbReference>
<dbReference type="RefSeq" id="WP_094018824.1">
    <property type="nucleotide sequence ID" value="NZ_NMQW01000079.1"/>
</dbReference>
<protein>
    <submittedName>
        <fullName evidence="2">Alpha/beta hydrolase</fullName>
    </submittedName>
</protein>
<proteinExistence type="predicted"/>
<evidence type="ECO:0000259" key="1">
    <source>
        <dbReference type="Pfam" id="PF12695"/>
    </source>
</evidence>
<name>A0A229UG48_9BACL</name>
<dbReference type="GO" id="GO:0016787">
    <property type="term" value="F:hydrolase activity"/>
    <property type="evidence" value="ECO:0007669"/>
    <property type="project" value="UniProtKB-KW"/>
</dbReference>
<accession>A0A229UG48</accession>
<dbReference type="Pfam" id="PF12695">
    <property type="entry name" value="Abhydrolase_5"/>
    <property type="match status" value="1"/>
</dbReference>
<dbReference type="Proteomes" id="UP000215509">
    <property type="component" value="Unassembled WGS sequence"/>
</dbReference>
<organism evidence="2 3">
    <name type="scientific">Paenibacillus rigui</name>
    <dbReference type="NCBI Taxonomy" id="554312"/>
    <lineage>
        <taxon>Bacteria</taxon>
        <taxon>Bacillati</taxon>
        <taxon>Bacillota</taxon>
        <taxon>Bacilli</taxon>
        <taxon>Bacillales</taxon>
        <taxon>Paenibacillaceae</taxon>
        <taxon>Paenibacillus</taxon>
    </lineage>
</organism>
<feature type="domain" description="Alpha/beta hydrolase fold-5" evidence="1">
    <location>
        <begin position="67"/>
        <end position="231"/>
    </location>
</feature>
<sequence>MKWTRARMMWCILLAALIGFGVAAAIYLKPYKPQQAAIEAMKAGNGVTVTEHARWIRFEPAGVKATGIIFYPGGLVEPESYAPLALLLAKQGYRTWIVKMPLNLAVSSINRAEEIMNGHPDVSYVIGGHSLGGAIAGRFAAAHADRLVGVFFLGAYTDAAGSLTQTKLAALTITGSEDGIVNRVKLEQGKAYLPSQSEQAVLEGGNHAQFGSYGVQKGDRPASLSPEQQQELTAQRVTNWLIRIAQRK</sequence>
<dbReference type="AlphaFoldDB" id="A0A229UG48"/>
<keyword evidence="3" id="KW-1185">Reference proteome</keyword>
<evidence type="ECO:0000313" key="3">
    <source>
        <dbReference type="Proteomes" id="UP000215509"/>
    </source>
</evidence>
<dbReference type="InterPro" id="IPR029059">
    <property type="entry name" value="AB_hydrolase_5"/>
</dbReference>
<dbReference type="OrthoDB" id="9780932at2"/>
<dbReference type="SUPFAM" id="SSF53474">
    <property type="entry name" value="alpha/beta-Hydrolases"/>
    <property type="match status" value="1"/>
</dbReference>
<reference evidence="2 3" key="1">
    <citation type="submission" date="2017-07" db="EMBL/GenBank/DDBJ databases">
        <title>Genome sequencing and assembly of Paenibacillus rigui.</title>
        <authorList>
            <person name="Mayilraj S."/>
        </authorList>
    </citation>
    <scope>NUCLEOTIDE SEQUENCE [LARGE SCALE GENOMIC DNA]</scope>
    <source>
        <strain evidence="2 3">JCM 16352</strain>
    </source>
</reference>
<gene>
    <name evidence="2" type="ORF">CF651_31475</name>
</gene>
<dbReference type="EMBL" id="NMQW01000079">
    <property type="protein sequence ID" value="OXM82357.1"/>
    <property type="molecule type" value="Genomic_DNA"/>
</dbReference>
<evidence type="ECO:0000313" key="2">
    <source>
        <dbReference type="EMBL" id="OXM82357.1"/>
    </source>
</evidence>
<comment type="caution">
    <text evidence="2">The sequence shown here is derived from an EMBL/GenBank/DDBJ whole genome shotgun (WGS) entry which is preliminary data.</text>
</comment>
<dbReference type="InterPro" id="IPR029058">
    <property type="entry name" value="AB_hydrolase_fold"/>
</dbReference>
<keyword evidence="2" id="KW-0378">Hydrolase</keyword>